<dbReference type="EMBL" id="WBMT01000030">
    <property type="protein sequence ID" value="KAB2340377.1"/>
    <property type="molecule type" value="Genomic_DNA"/>
</dbReference>
<dbReference type="Proteomes" id="UP000468735">
    <property type="component" value="Unassembled WGS sequence"/>
</dbReference>
<organism evidence="2 3">
    <name type="scientific">Actinomadura rudentiformis</name>
    <dbReference type="NCBI Taxonomy" id="359158"/>
    <lineage>
        <taxon>Bacteria</taxon>
        <taxon>Bacillati</taxon>
        <taxon>Actinomycetota</taxon>
        <taxon>Actinomycetes</taxon>
        <taxon>Streptosporangiales</taxon>
        <taxon>Thermomonosporaceae</taxon>
        <taxon>Actinomadura</taxon>
    </lineage>
</organism>
<dbReference type="PANTHER" id="PTHR40469">
    <property type="entry name" value="SECRETED GLYCOSYL HYDROLASE"/>
    <property type="match status" value="1"/>
</dbReference>
<dbReference type="RefSeq" id="WP_151569797.1">
    <property type="nucleotide sequence ID" value="NZ_WBMT01000030.1"/>
</dbReference>
<protein>
    <submittedName>
        <fullName evidence="2">ThuA domain-containing protein</fullName>
    </submittedName>
</protein>
<dbReference type="PANTHER" id="PTHR40469:SF2">
    <property type="entry name" value="GALACTOSE-BINDING DOMAIN-LIKE SUPERFAMILY PROTEIN"/>
    <property type="match status" value="1"/>
</dbReference>
<evidence type="ECO:0000313" key="2">
    <source>
        <dbReference type="EMBL" id="KAB2340377.1"/>
    </source>
</evidence>
<dbReference type="OrthoDB" id="9785923at2"/>
<dbReference type="InterPro" id="IPR029062">
    <property type="entry name" value="Class_I_gatase-like"/>
</dbReference>
<reference evidence="2 3" key="1">
    <citation type="submission" date="2019-09" db="EMBL/GenBank/DDBJ databases">
        <title>Actinomadura physcomitrii sp. nov., a novel actinomycete isolated from moss [Physcomitrium sphaericum (Ludw) Fuernr].</title>
        <authorList>
            <person name="Zhuang X."/>
            <person name="Liu C."/>
        </authorList>
    </citation>
    <scope>NUCLEOTIDE SEQUENCE [LARGE SCALE GENOMIC DNA]</scope>
    <source>
        <strain evidence="2 3">HMC1</strain>
    </source>
</reference>
<keyword evidence="3" id="KW-1185">Reference proteome</keyword>
<sequence>MGPGGRLDAVLVCGGRWHDFDHARLRLLTELARHERVRTRVFEDYGFGGALNAPLDTADLLVTYTCDVRPAPGQQDALTEFVARGGRWLALHGTNAAIDAPPDGGPRIFRTPPAFGQVETVLGSRFLRHPKITPYRVEVTDPAHPLVAGIEPFDVRDELYVSRLHEPLRVLLHTTYEGPCPGFEEGHDGGDPLRPVLYLRRHGAGEVCYFTLGHCRGRFDVQDLGVDDTGRIDRGSWDVPQFQTVLARCVDWAAGG</sequence>
<comment type="caution">
    <text evidence="2">The sequence shown here is derived from an EMBL/GenBank/DDBJ whole genome shotgun (WGS) entry which is preliminary data.</text>
</comment>
<evidence type="ECO:0000313" key="3">
    <source>
        <dbReference type="Proteomes" id="UP000468735"/>
    </source>
</evidence>
<dbReference type="AlphaFoldDB" id="A0A6H9YB84"/>
<dbReference type="SUPFAM" id="SSF52317">
    <property type="entry name" value="Class I glutamine amidotransferase-like"/>
    <property type="match status" value="1"/>
</dbReference>
<feature type="domain" description="ThuA-like" evidence="1">
    <location>
        <begin position="10"/>
        <end position="221"/>
    </location>
</feature>
<dbReference type="InterPro" id="IPR029010">
    <property type="entry name" value="ThuA-like"/>
</dbReference>
<evidence type="ECO:0000259" key="1">
    <source>
        <dbReference type="Pfam" id="PF06283"/>
    </source>
</evidence>
<proteinExistence type="predicted"/>
<accession>A0A6H9YB84</accession>
<dbReference type="Pfam" id="PF06283">
    <property type="entry name" value="ThuA"/>
    <property type="match status" value="1"/>
</dbReference>
<name>A0A6H9YB84_9ACTN</name>
<gene>
    <name evidence="2" type="ORF">F8566_45130</name>
</gene>
<dbReference type="Gene3D" id="3.40.50.880">
    <property type="match status" value="1"/>
</dbReference>